<evidence type="ECO:0000259" key="14">
    <source>
        <dbReference type="Pfam" id="PF04153"/>
    </source>
</evidence>
<evidence type="ECO:0000256" key="3">
    <source>
        <dbReference type="ARBA" id="ARBA00007682"/>
    </source>
</evidence>
<evidence type="ECO:0000256" key="5">
    <source>
        <dbReference type="ARBA" id="ARBA00022491"/>
    </source>
</evidence>
<comment type="subcellular location">
    <subcellularLocation>
        <location evidence="2 10">Cytoplasm</location>
    </subcellularLocation>
    <subcellularLocation>
        <location evidence="1 10">Nucleus</location>
    </subcellularLocation>
</comment>
<evidence type="ECO:0000256" key="7">
    <source>
        <dbReference type="ARBA" id="ARBA00023015"/>
    </source>
</evidence>
<keyword evidence="9 10" id="KW-0539">Nucleus</keyword>
<keyword evidence="5 10" id="KW-0678">Repressor</keyword>
<evidence type="ECO:0000259" key="13">
    <source>
        <dbReference type="Pfam" id="PF04065"/>
    </source>
</evidence>
<keyword evidence="4 10" id="KW-0963">Cytoplasm</keyword>
<gene>
    <name evidence="15" type="ORF">WJX84_011589</name>
</gene>
<name>A0AAW1T8N4_9CHLO</name>
<dbReference type="Gene3D" id="2.30.30.1020">
    <property type="entry name" value="CCR4-NOT complex subunit 2/3/5, C-terminal domain"/>
    <property type="match status" value="1"/>
</dbReference>
<feature type="compositionally biased region" description="Polar residues" evidence="12">
    <location>
        <begin position="537"/>
        <end position="548"/>
    </location>
</feature>
<evidence type="ECO:0000256" key="4">
    <source>
        <dbReference type="ARBA" id="ARBA00022490"/>
    </source>
</evidence>
<feature type="domain" description="NOT2/NOT3/NOT5 C-terminal" evidence="14">
    <location>
        <begin position="640"/>
        <end position="766"/>
    </location>
</feature>
<dbReference type="Pfam" id="PF04065">
    <property type="entry name" value="Not3"/>
    <property type="match status" value="1"/>
</dbReference>
<dbReference type="InterPro" id="IPR038635">
    <property type="entry name" value="CCR4-NOT_su2/3/5_C_sf"/>
</dbReference>
<keyword evidence="7 10" id="KW-0805">Transcription regulation</keyword>
<dbReference type="InterPro" id="IPR007282">
    <property type="entry name" value="NOT2/3/5_C"/>
</dbReference>
<feature type="compositionally biased region" description="Basic and acidic residues" evidence="12">
    <location>
        <begin position="252"/>
        <end position="289"/>
    </location>
</feature>
<dbReference type="Pfam" id="PF04153">
    <property type="entry name" value="NOT2_3_5_C"/>
    <property type="match status" value="1"/>
</dbReference>
<dbReference type="GO" id="GO:0000932">
    <property type="term" value="C:P-body"/>
    <property type="evidence" value="ECO:0007669"/>
    <property type="project" value="UniProtKB-UniRule"/>
</dbReference>
<evidence type="ECO:0000313" key="15">
    <source>
        <dbReference type="EMBL" id="KAK9865326.1"/>
    </source>
</evidence>
<feature type="compositionally biased region" description="Low complexity" evidence="12">
    <location>
        <begin position="355"/>
        <end position="371"/>
    </location>
</feature>
<dbReference type="EMBL" id="JALJOV010000260">
    <property type="protein sequence ID" value="KAK9865326.1"/>
    <property type="molecule type" value="Genomic_DNA"/>
</dbReference>
<feature type="compositionally biased region" description="Low complexity" evidence="12">
    <location>
        <begin position="390"/>
        <end position="408"/>
    </location>
</feature>
<evidence type="ECO:0008006" key="17">
    <source>
        <dbReference type="Google" id="ProtNLM"/>
    </source>
</evidence>
<keyword evidence="11" id="KW-0175">Coiled coil</keyword>
<dbReference type="AlphaFoldDB" id="A0AAW1T8N4"/>
<feature type="compositionally biased region" description="Basic and acidic residues" evidence="12">
    <location>
        <begin position="473"/>
        <end position="485"/>
    </location>
</feature>
<sequence length="772" mass="84412">MGANRKLQAEIDRTLKRVAEGIDVFDQIWEKRKDFDTGTNPAQKEKYEADLKKEIKKLQRYRDQIKTWIGNADIKDKNDLVNARKAVEREMERFKDCEKETKTKAFSKEGLARDAKQDPKDKHRAEMREWINTIVEDLHVRVESLDAEIEGMANPKKKAKPLPKLLHLEEATSRHKQHIVRLEQVLRLMENEEVQPEEVQDEVKPMIEDYMERGEDDFDEFADVDGLYPAALIEQLDSLETQMPVTGALQGVKEKDKGDRARDKDREREAERQREKDRAAAKAVKEQLAEKAAGGLKPIAEEEEPAPSPAKPSVAMKTRSSADKPLEKANSGEPLASPRGLPAPSAASTSTPKIAGPTPQTVQAAPAPLAPISVPRMRQDGFDIPPSPSPAASDSSMLSSATAATAASKQEGGPKSQAEDEPRGQSGAKTTTGPVPSAAAPRPPAGPWGFSGTDTSAFPQLGEPRVPEAVPGESRKKLLMRDHSRPAAPEAASMQRRTSIGSATGSSGATSSDAHAPASNAGVPPDSPSTSSRPSSQDTGAEQLSQAASMAVDSRFPTPQPQLPELGAAAADLGPHSSQGQGPGAAPSSPGAAPDGWDTSGWRDATVGSGIAPVPLASPAENLRLLQACVQRSIPSALDSVWPTMPLRMKHNPGAVPASYPTQKLSILDNPALFEKLDSEALFFAFYYQPGSLQQYLAARELKRQSWRYHKQHGAWFQRHEEPKQANDEFEQGTYVYFDYNILHDDLQSGWCYRLKQDFTFKYDALEDELQL</sequence>
<evidence type="ECO:0000256" key="1">
    <source>
        <dbReference type="ARBA" id="ARBA00004123"/>
    </source>
</evidence>
<dbReference type="InterPro" id="IPR040168">
    <property type="entry name" value="Not2/3/5"/>
</dbReference>
<evidence type="ECO:0000256" key="12">
    <source>
        <dbReference type="SAM" id="MobiDB-lite"/>
    </source>
</evidence>
<feature type="compositionally biased region" description="Low complexity" evidence="12">
    <location>
        <begin position="577"/>
        <end position="594"/>
    </location>
</feature>
<dbReference type="PIRSF" id="PIRSF005290">
    <property type="entry name" value="NOT_su_3_5"/>
    <property type="match status" value="1"/>
</dbReference>
<organism evidence="15 16">
    <name type="scientific">Apatococcus fuscideae</name>
    <dbReference type="NCBI Taxonomy" id="2026836"/>
    <lineage>
        <taxon>Eukaryota</taxon>
        <taxon>Viridiplantae</taxon>
        <taxon>Chlorophyta</taxon>
        <taxon>core chlorophytes</taxon>
        <taxon>Trebouxiophyceae</taxon>
        <taxon>Chlorellales</taxon>
        <taxon>Chlorellaceae</taxon>
        <taxon>Apatococcus</taxon>
    </lineage>
</organism>
<dbReference type="GO" id="GO:0006355">
    <property type="term" value="P:regulation of DNA-templated transcription"/>
    <property type="evidence" value="ECO:0007669"/>
    <property type="project" value="InterPro"/>
</dbReference>
<keyword evidence="8 10" id="KW-0804">Transcription</keyword>
<comment type="similarity">
    <text evidence="3 10">Belongs to the CNOT2/3/5 family.</text>
</comment>
<evidence type="ECO:0000256" key="2">
    <source>
        <dbReference type="ARBA" id="ARBA00004496"/>
    </source>
</evidence>
<evidence type="ECO:0000256" key="8">
    <source>
        <dbReference type="ARBA" id="ARBA00023163"/>
    </source>
</evidence>
<evidence type="ECO:0000313" key="16">
    <source>
        <dbReference type="Proteomes" id="UP001485043"/>
    </source>
</evidence>
<keyword evidence="16" id="KW-1185">Reference proteome</keyword>
<keyword evidence="6" id="KW-0597">Phosphoprotein</keyword>
<dbReference type="PANTHER" id="PTHR23326">
    <property type="entry name" value="CCR4 NOT-RELATED"/>
    <property type="match status" value="1"/>
</dbReference>
<feature type="compositionally biased region" description="Low complexity" evidence="12">
    <location>
        <begin position="498"/>
        <end position="514"/>
    </location>
</feature>
<proteinExistence type="inferred from homology"/>
<evidence type="ECO:0000256" key="6">
    <source>
        <dbReference type="ARBA" id="ARBA00022553"/>
    </source>
</evidence>
<dbReference type="GO" id="GO:0030015">
    <property type="term" value="C:CCR4-NOT core complex"/>
    <property type="evidence" value="ECO:0007669"/>
    <property type="project" value="UniProtKB-UniRule"/>
</dbReference>
<comment type="caution">
    <text evidence="15">The sequence shown here is derived from an EMBL/GenBank/DDBJ whole genome shotgun (WGS) entry which is preliminary data.</text>
</comment>
<dbReference type="Proteomes" id="UP001485043">
    <property type="component" value="Unassembled WGS sequence"/>
</dbReference>
<evidence type="ECO:0000256" key="11">
    <source>
        <dbReference type="SAM" id="Coils"/>
    </source>
</evidence>
<feature type="domain" description="CCR4-Not complex component Not N-terminal" evidence="13">
    <location>
        <begin position="4"/>
        <end position="220"/>
    </location>
</feature>
<feature type="coiled-coil region" evidence="11">
    <location>
        <begin position="44"/>
        <end position="100"/>
    </location>
</feature>
<dbReference type="GO" id="GO:0005634">
    <property type="term" value="C:nucleus"/>
    <property type="evidence" value="ECO:0007669"/>
    <property type="project" value="UniProtKB-SubCell"/>
</dbReference>
<accession>A0AAW1T8N4</accession>
<evidence type="ECO:0000256" key="10">
    <source>
        <dbReference type="PIRNR" id="PIRNR005290"/>
    </source>
</evidence>
<dbReference type="InterPro" id="IPR012270">
    <property type="entry name" value="CCR4-NOT_su3/5"/>
</dbReference>
<dbReference type="InterPro" id="IPR007207">
    <property type="entry name" value="Not_N"/>
</dbReference>
<reference evidence="15 16" key="1">
    <citation type="journal article" date="2024" name="Nat. Commun.">
        <title>Phylogenomics reveals the evolutionary origins of lichenization in chlorophyte algae.</title>
        <authorList>
            <person name="Puginier C."/>
            <person name="Libourel C."/>
            <person name="Otte J."/>
            <person name="Skaloud P."/>
            <person name="Haon M."/>
            <person name="Grisel S."/>
            <person name="Petersen M."/>
            <person name="Berrin J.G."/>
            <person name="Delaux P.M."/>
            <person name="Dal Grande F."/>
            <person name="Keller J."/>
        </authorList>
    </citation>
    <scope>NUCLEOTIDE SEQUENCE [LARGE SCALE GENOMIC DNA]</scope>
    <source>
        <strain evidence="15 16">SAG 2523</strain>
    </source>
</reference>
<protein>
    <recommendedName>
        <fullName evidence="17">CCR4-NOT transcription complex subunit 3</fullName>
    </recommendedName>
</protein>
<evidence type="ECO:0000256" key="9">
    <source>
        <dbReference type="ARBA" id="ARBA00023242"/>
    </source>
</evidence>
<feature type="region of interest" description="Disordered" evidence="12">
    <location>
        <begin position="246"/>
        <end position="605"/>
    </location>
</feature>